<dbReference type="EMBL" id="CP063458">
    <property type="protein sequence ID" value="QOV91878.1"/>
    <property type="molecule type" value="Genomic_DNA"/>
</dbReference>
<dbReference type="KEGG" id="hbs:IPV69_11205"/>
<evidence type="ECO:0000313" key="2">
    <source>
        <dbReference type="Proteomes" id="UP000593765"/>
    </source>
</evidence>
<accession>A0A7M2X2A5</accession>
<organism evidence="1 2">
    <name type="scientific">Humisphaera borealis</name>
    <dbReference type="NCBI Taxonomy" id="2807512"/>
    <lineage>
        <taxon>Bacteria</taxon>
        <taxon>Pseudomonadati</taxon>
        <taxon>Planctomycetota</taxon>
        <taxon>Phycisphaerae</taxon>
        <taxon>Tepidisphaerales</taxon>
        <taxon>Tepidisphaeraceae</taxon>
        <taxon>Humisphaera</taxon>
    </lineage>
</organism>
<gene>
    <name evidence="1" type="ORF">IPV69_11205</name>
</gene>
<proteinExistence type="predicted"/>
<dbReference type="RefSeq" id="WP_206295196.1">
    <property type="nucleotide sequence ID" value="NZ_CP063458.1"/>
</dbReference>
<name>A0A7M2X2A5_9BACT</name>
<sequence length="177" mass="20646">MAALHYYIYRLDALTQSWHAVPSEHWRSIVAFLREDGISTFGLKNVVSLDDLRKAWPFRLWTGRVEGTIKYQPYHGVAKVDIARWEFNSEAELALTDTPLSLWSSHNEHFPTDEIVFFAQDDNRAIVVPYENMILFMNMSESDIERLGNFDCEILPHLYQKSVTGQLENVRQIGNRR</sequence>
<dbReference type="Proteomes" id="UP000593765">
    <property type="component" value="Chromosome"/>
</dbReference>
<keyword evidence="2" id="KW-1185">Reference proteome</keyword>
<evidence type="ECO:0000313" key="1">
    <source>
        <dbReference type="EMBL" id="QOV91878.1"/>
    </source>
</evidence>
<dbReference type="AlphaFoldDB" id="A0A7M2X2A5"/>
<protein>
    <submittedName>
        <fullName evidence="1">Uncharacterized protein</fullName>
    </submittedName>
</protein>
<reference evidence="1 2" key="1">
    <citation type="submission" date="2020-10" db="EMBL/GenBank/DDBJ databases">
        <title>Wide distribution of Phycisphaera-like planctomycetes from WD2101 soil group in peatlands and genome analysis of the first cultivated representative.</title>
        <authorList>
            <person name="Dedysh S.N."/>
            <person name="Beletsky A.V."/>
            <person name="Ivanova A."/>
            <person name="Kulichevskaya I.S."/>
            <person name="Suzina N.E."/>
            <person name="Philippov D.A."/>
            <person name="Rakitin A.L."/>
            <person name="Mardanov A.V."/>
            <person name="Ravin N.V."/>
        </authorList>
    </citation>
    <scope>NUCLEOTIDE SEQUENCE [LARGE SCALE GENOMIC DNA]</scope>
    <source>
        <strain evidence="1 2">M1803</strain>
    </source>
</reference>